<keyword evidence="6" id="KW-1185">Reference proteome</keyword>
<gene>
    <name evidence="5" type="ORF">GQA70_22615</name>
</gene>
<evidence type="ECO:0000256" key="1">
    <source>
        <dbReference type="ARBA" id="ARBA00022679"/>
    </source>
</evidence>
<dbReference type="EMBL" id="CP047170">
    <property type="protein sequence ID" value="QRF69142.1"/>
    <property type="molecule type" value="Genomic_DNA"/>
</dbReference>
<accession>A0ABX7FGU1</accession>
<protein>
    <submittedName>
        <fullName evidence="5">GNAT family N-acetyltransferase</fullName>
    </submittedName>
</protein>
<dbReference type="InterPro" id="IPR051531">
    <property type="entry name" value="N-acetyltransferase"/>
</dbReference>
<dbReference type="Gene3D" id="3.40.630.30">
    <property type="match status" value="1"/>
</dbReference>
<proteinExistence type="inferred from homology"/>
<evidence type="ECO:0000256" key="3">
    <source>
        <dbReference type="ARBA" id="ARBA00038502"/>
    </source>
</evidence>
<reference evidence="5 6" key="1">
    <citation type="submission" date="2019-12" db="EMBL/GenBank/DDBJ databases">
        <title>Complete Genome Sequence of a Quorum-Sensing Bacterium,Rhodobacteraceae bacterium C31, Isolated from a marine microalgae symbiotic bacteria.</title>
        <authorList>
            <person name="Zhang Y."/>
        </authorList>
    </citation>
    <scope>NUCLEOTIDE SEQUENCE [LARGE SCALE GENOMIC DNA]</scope>
    <source>
        <strain evidence="5 6">C31</strain>
        <plasmid evidence="5 6">p-SCP4</plasmid>
    </source>
</reference>
<dbReference type="InterPro" id="IPR016181">
    <property type="entry name" value="Acyl_CoA_acyltransferase"/>
</dbReference>
<dbReference type="SUPFAM" id="SSF55729">
    <property type="entry name" value="Acyl-CoA N-acyltransferases (Nat)"/>
    <property type="match status" value="1"/>
</dbReference>
<name>A0ABX7FGU1_9RHOB</name>
<organism evidence="5 6">
    <name type="scientific">Ponticoccus alexandrii</name>
    <dbReference type="NCBI Taxonomy" id="1943633"/>
    <lineage>
        <taxon>Bacteria</taxon>
        <taxon>Pseudomonadati</taxon>
        <taxon>Pseudomonadota</taxon>
        <taxon>Alphaproteobacteria</taxon>
        <taxon>Rhodobacterales</taxon>
        <taxon>Roseobacteraceae</taxon>
        <taxon>Ponticoccus</taxon>
    </lineage>
</organism>
<evidence type="ECO:0000256" key="2">
    <source>
        <dbReference type="ARBA" id="ARBA00023315"/>
    </source>
</evidence>
<keyword evidence="2" id="KW-0012">Acyltransferase</keyword>
<dbReference type="PANTHER" id="PTHR43792">
    <property type="entry name" value="GNAT FAMILY, PUTATIVE (AFU_ORTHOLOGUE AFUA_3G00765)-RELATED-RELATED"/>
    <property type="match status" value="1"/>
</dbReference>
<dbReference type="RefSeq" id="WP_023849254.1">
    <property type="nucleotide sequence ID" value="NZ_CP047170.1"/>
</dbReference>
<dbReference type="Proteomes" id="UP000596387">
    <property type="component" value="Plasmid p-SCP4"/>
</dbReference>
<keyword evidence="5" id="KW-0614">Plasmid</keyword>
<dbReference type="Pfam" id="PF13302">
    <property type="entry name" value="Acetyltransf_3"/>
    <property type="match status" value="1"/>
</dbReference>
<feature type="domain" description="N-acetyltransferase" evidence="4">
    <location>
        <begin position="25"/>
        <end position="173"/>
    </location>
</feature>
<dbReference type="InterPro" id="IPR000182">
    <property type="entry name" value="GNAT_dom"/>
</dbReference>
<keyword evidence="1" id="KW-0808">Transferase</keyword>
<comment type="similarity">
    <text evidence="3">Belongs to the acetyltransferase family. RimJ subfamily.</text>
</comment>
<evidence type="ECO:0000313" key="5">
    <source>
        <dbReference type="EMBL" id="QRF69142.1"/>
    </source>
</evidence>
<sequence length="276" mass="30682">MNVFPETIATDEIRMRPLVTGDTPTILRQLGDPDTARWMAAVKHPFGLAEAEEIQAIGQDPERRLRVIERGGVMIGCFCLIPDLWFWMDPAFRGQGLMSRALHAAITAHFATLAPPLLAICREDNQASRAVLTSLGFSRKRQGRRMFFQSEGRALPCLGHVMTPEQWMALNPPVQLCGPATLRPATQRDAPGLVHLLPRRGEDVGWPAPEALSGFIEEHRCRQPGRGLFVVMDDHRRLVGMVLRSGTVTGAVRFLSPKDAERYMPHLVTALPWLGA</sequence>
<evidence type="ECO:0000259" key="4">
    <source>
        <dbReference type="PROSITE" id="PS51186"/>
    </source>
</evidence>
<evidence type="ECO:0000313" key="6">
    <source>
        <dbReference type="Proteomes" id="UP000596387"/>
    </source>
</evidence>
<dbReference type="PROSITE" id="PS51186">
    <property type="entry name" value="GNAT"/>
    <property type="match status" value="1"/>
</dbReference>
<geneLocation type="plasmid" evidence="5 6">
    <name>p-SCP4</name>
</geneLocation>
<dbReference type="PANTHER" id="PTHR43792:SF8">
    <property type="entry name" value="[RIBOSOMAL PROTEIN US5]-ALANINE N-ACETYLTRANSFERASE"/>
    <property type="match status" value="1"/>
</dbReference>